<reference evidence="1" key="1">
    <citation type="journal article" date="2015" name="Nature">
        <title>Complex archaea that bridge the gap between prokaryotes and eukaryotes.</title>
        <authorList>
            <person name="Spang A."/>
            <person name="Saw J.H."/>
            <person name="Jorgensen S.L."/>
            <person name="Zaremba-Niedzwiedzka K."/>
            <person name="Martijn J."/>
            <person name="Lind A.E."/>
            <person name="van Eijk R."/>
            <person name="Schleper C."/>
            <person name="Guy L."/>
            <person name="Ettema T.J."/>
        </authorList>
    </citation>
    <scope>NUCLEOTIDE SEQUENCE</scope>
</reference>
<evidence type="ECO:0000313" key="1">
    <source>
        <dbReference type="EMBL" id="KKK94360.1"/>
    </source>
</evidence>
<organism evidence="1">
    <name type="scientific">marine sediment metagenome</name>
    <dbReference type="NCBI Taxonomy" id="412755"/>
    <lineage>
        <taxon>unclassified sequences</taxon>
        <taxon>metagenomes</taxon>
        <taxon>ecological metagenomes</taxon>
    </lineage>
</organism>
<dbReference type="EMBL" id="LAZR01047378">
    <property type="protein sequence ID" value="KKK94360.1"/>
    <property type="molecule type" value="Genomic_DNA"/>
</dbReference>
<name>A0A0F9A897_9ZZZZ</name>
<dbReference type="AlphaFoldDB" id="A0A0F9A897"/>
<gene>
    <name evidence="1" type="ORF">LCGC14_2683620</name>
</gene>
<protein>
    <submittedName>
        <fullName evidence="1">Uncharacterized protein</fullName>
    </submittedName>
</protein>
<comment type="caution">
    <text evidence="1">The sequence shown here is derived from an EMBL/GenBank/DDBJ whole genome shotgun (WGS) entry which is preliminary data.</text>
</comment>
<accession>A0A0F9A897</accession>
<proteinExistence type="predicted"/>
<feature type="non-terminal residue" evidence="1">
    <location>
        <position position="42"/>
    </location>
</feature>
<sequence>MRSRKVGRPSDALGELWIFGLGCRPEERERGSIDHPAGGILA</sequence>